<dbReference type="InterPro" id="IPR015797">
    <property type="entry name" value="NUDIX_hydrolase-like_dom_sf"/>
</dbReference>
<evidence type="ECO:0000313" key="2">
    <source>
        <dbReference type="EMBL" id="TDO22464.1"/>
    </source>
</evidence>
<reference evidence="2 3" key="1">
    <citation type="submission" date="2019-03" db="EMBL/GenBank/DDBJ databases">
        <title>Genomic Encyclopedia of Archaeal and Bacterial Type Strains, Phase II (KMG-II): from individual species to whole genera.</title>
        <authorList>
            <person name="Goeker M."/>
        </authorList>
    </citation>
    <scope>NUCLEOTIDE SEQUENCE [LARGE SCALE GENOMIC DNA]</scope>
    <source>
        <strain evidence="2 3">DSM 19034</strain>
    </source>
</reference>
<name>A0A4R6IK73_9SPHI</name>
<protein>
    <submittedName>
        <fullName evidence="2">ADP-ribose pyrophosphatase YjhB (NUDIX family)</fullName>
    </submittedName>
</protein>
<feature type="domain" description="Nudix hydrolase" evidence="1">
    <location>
        <begin position="19"/>
        <end position="171"/>
    </location>
</feature>
<dbReference type="InterPro" id="IPR054105">
    <property type="entry name" value="WHD_NrtR"/>
</dbReference>
<dbReference type="EMBL" id="SNWM01000002">
    <property type="protein sequence ID" value="TDO22464.1"/>
    <property type="molecule type" value="Genomic_DNA"/>
</dbReference>
<dbReference type="AlphaFoldDB" id="A0A4R6IK73"/>
<gene>
    <name evidence="2" type="ORF">CLV32_1437</name>
</gene>
<keyword evidence="3" id="KW-1185">Reference proteome</keyword>
<dbReference type="InterPro" id="IPR036388">
    <property type="entry name" value="WH-like_DNA-bd_sf"/>
</dbReference>
<dbReference type="SUPFAM" id="SSF46785">
    <property type="entry name" value="Winged helix' DNA-binding domain"/>
    <property type="match status" value="1"/>
</dbReference>
<comment type="caution">
    <text evidence="2">The sequence shown here is derived from an EMBL/GenBank/DDBJ whole genome shotgun (WGS) entry which is preliminary data.</text>
</comment>
<dbReference type="RefSeq" id="WP_133553838.1">
    <property type="nucleotide sequence ID" value="NZ_SNWM01000002.1"/>
</dbReference>
<dbReference type="CDD" id="cd18873">
    <property type="entry name" value="NUDIX_NadM_like"/>
    <property type="match status" value="1"/>
</dbReference>
<dbReference type="Pfam" id="PF00293">
    <property type="entry name" value="NUDIX"/>
    <property type="match status" value="1"/>
</dbReference>
<proteinExistence type="predicted"/>
<sequence length="259" mass="30433">MPENHNSEFIKNISSYMPGISVDVAIFGFHENELKVLLLELKDQKTWALPGGFVKKDEFLEEAPKRVLKERTGLTGIFLEQFHVFGDPERTRLNNRATLLNRQFEHDETSSEIHKWLLDRFITIGFYALVEYTQVDPQADFSSVSCKWFDVNELPSLMSDHRQIIEQALKTIRLHLNFQPIGMNLLPSTFTMPELQRLYETILGMKLDRRNFQRRIISYNILTRLEEKRTGGAFKAPFLYKFDELRYEQALLNGLKDVW</sequence>
<dbReference type="PROSITE" id="PS51462">
    <property type="entry name" value="NUDIX"/>
    <property type="match status" value="1"/>
</dbReference>
<dbReference type="Gene3D" id="1.10.10.10">
    <property type="entry name" value="Winged helix-like DNA-binding domain superfamily/Winged helix DNA-binding domain"/>
    <property type="match status" value="1"/>
</dbReference>
<evidence type="ECO:0000259" key="1">
    <source>
        <dbReference type="PROSITE" id="PS51462"/>
    </source>
</evidence>
<evidence type="ECO:0000313" key="3">
    <source>
        <dbReference type="Proteomes" id="UP000295499"/>
    </source>
</evidence>
<dbReference type="Proteomes" id="UP000295499">
    <property type="component" value="Unassembled WGS sequence"/>
</dbReference>
<accession>A0A4R6IK73</accession>
<dbReference type="PANTHER" id="PTHR43736:SF4">
    <property type="entry name" value="SLR1690 PROTEIN"/>
    <property type="match status" value="1"/>
</dbReference>
<dbReference type="OrthoDB" id="9786141at2"/>
<dbReference type="Gene3D" id="3.90.79.10">
    <property type="entry name" value="Nucleoside Triphosphate Pyrophosphohydrolase"/>
    <property type="match status" value="1"/>
</dbReference>
<dbReference type="InterPro" id="IPR000086">
    <property type="entry name" value="NUDIX_hydrolase_dom"/>
</dbReference>
<organism evidence="2 3">
    <name type="scientific">Pedobacter duraquae</name>
    <dbReference type="NCBI Taxonomy" id="425511"/>
    <lineage>
        <taxon>Bacteria</taxon>
        <taxon>Pseudomonadati</taxon>
        <taxon>Bacteroidota</taxon>
        <taxon>Sphingobacteriia</taxon>
        <taxon>Sphingobacteriales</taxon>
        <taxon>Sphingobacteriaceae</taxon>
        <taxon>Pedobacter</taxon>
    </lineage>
</organism>
<dbReference type="InterPro" id="IPR036390">
    <property type="entry name" value="WH_DNA-bd_sf"/>
</dbReference>
<dbReference type="Pfam" id="PF21906">
    <property type="entry name" value="WHD_NrtR"/>
    <property type="match status" value="1"/>
</dbReference>
<dbReference type="PANTHER" id="PTHR43736">
    <property type="entry name" value="ADP-RIBOSE PYROPHOSPHATASE"/>
    <property type="match status" value="1"/>
</dbReference>
<dbReference type="SUPFAM" id="SSF55811">
    <property type="entry name" value="Nudix"/>
    <property type="match status" value="1"/>
</dbReference>